<sequence length="68" mass="7475">MSFHAAIIRCWKLELRAAEAAGDGLRRLAHMARAARYAKRAARGIAPADPMKRSPDRASLHPARLQLG</sequence>
<feature type="compositionally biased region" description="Basic and acidic residues" evidence="1">
    <location>
        <begin position="50"/>
        <end position="59"/>
    </location>
</feature>
<evidence type="ECO:0000313" key="3">
    <source>
        <dbReference type="Proteomes" id="UP000706039"/>
    </source>
</evidence>
<comment type="caution">
    <text evidence="2">The sequence shown here is derived from an EMBL/GenBank/DDBJ whole genome shotgun (WGS) entry which is preliminary data.</text>
</comment>
<keyword evidence="3" id="KW-1185">Reference proteome</keyword>
<reference evidence="2 3" key="1">
    <citation type="submission" date="2021-08" db="EMBL/GenBank/DDBJ databases">
        <authorList>
            <person name="Tuo L."/>
        </authorList>
    </citation>
    <scope>NUCLEOTIDE SEQUENCE [LARGE SCALE GENOMIC DNA]</scope>
    <source>
        <strain evidence="2 3">JCM 31229</strain>
    </source>
</reference>
<proteinExistence type="predicted"/>
<evidence type="ECO:0000256" key="1">
    <source>
        <dbReference type="SAM" id="MobiDB-lite"/>
    </source>
</evidence>
<accession>A0ABS7PME5</accession>
<gene>
    <name evidence="2" type="ORF">K7G82_07625</name>
</gene>
<organism evidence="2 3">
    <name type="scientific">Sphingomonas colocasiae</name>
    <dbReference type="NCBI Taxonomy" id="1848973"/>
    <lineage>
        <taxon>Bacteria</taxon>
        <taxon>Pseudomonadati</taxon>
        <taxon>Pseudomonadota</taxon>
        <taxon>Alphaproteobacteria</taxon>
        <taxon>Sphingomonadales</taxon>
        <taxon>Sphingomonadaceae</taxon>
        <taxon>Sphingomonas</taxon>
    </lineage>
</organism>
<evidence type="ECO:0000313" key="2">
    <source>
        <dbReference type="EMBL" id="MBY8822154.1"/>
    </source>
</evidence>
<protein>
    <recommendedName>
        <fullName evidence="4">Transposase</fullName>
    </recommendedName>
</protein>
<dbReference type="RefSeq" id="WP_222989258.1">
    <property type="nucleotide sequence ID" value="NZ_JAINVV010000004.1"/>
</dbReference>
<name>A0ABS7PME5_9SPHN</name>
<evidence type="ECO:0008006" key="4">
    <source>
        <dbReference type="Google" id="ProtNLM"/>
    </source>
</evidence>
<dbReference type="Proteomes" id="UP000706039">
    <property type="component" value="Unassembled WGS sequence"/>
</dbReference>
<feature type="region of interest" description="Disordered" evidence="1">
    <location>
        <begin position="42"/>
        <end position="68"/>
    </location>
</feature>
<dbReference type="EMBL" id="JAINVV010000004">
    <property type="protein sequence ID" value="MBY8822154.1"/>
    <property type="molecule type" value="Genomic_DNA"/>
</dbReference>